<evidence type="ECO:0000313" key="17">
    <source>
        <dbReference type="EMBL" id="HJD34090.1"/>
    </source>
</evidence>
<feature type="active site" evidence="14">
    <location>
        <position position="246"/>
    </location>
</feature>
<keyword evidence="7 14" id="KW-0275">Fatty acid biosynthesis</keyword>
<dbReference type="InterPro" id="IPR016039">
    <property type="entry name" value="Thiolase-like"/>
</dbReference>
<gene>
    <name evidence="14" type="primary">fabH</name>
    <name evidence="17" type="ORF">H9911_06060</name>
</gene>
<keyword evidence="8 14" id="KW-0511">Multifunctional enzyme</keyword>
<evidence type="ECO:0000256" key="4">
    <source>
        <dbReference type="ARBA" id="ARBA00022679"/>
    </source>
</evidence>
<evidence type="ECO:0000256" key="9">
    <source>
        <dbReference type="ARBA" id="ARBA00023315"/>
    </source>
</evidence>
<evidence type="ECO:0000256" key="3">
    <source>
        <dbReference type="ARBA" id="ARBA00022516"/>
    </source>
</evidence>
<feature type="domain" description="Beta-ketoacyl-[acyl-carrier-protein] synthase III N-terminal" evidence="16">
    <location>
        <begin position="105"/>
        <end position="178"/>
    </location>
</feature>
<dbReference type="EMBL" id="DWUV01000114">
    <property type="protein sequence ID" value="HJD34090.1"/>
    <property type="molecule type" value="Genomic_DNA"/>
</dbReference>
<keyword evidence="3 14" id="KW-0444">Lipid biosynthesis</keyword>
<dbReference type="Pfam" id="PF08541">
    <property type="entry name" value="ACP_syn_III_C"/>
    <property type="match status" value="1"/>
</dbReference>
<comment type="pathway">
    <text evidence="1 14">Lipid metabolism; fatty acid biosynthesis.</text>
</comment>
<dbReference type="Gene3D" id="3.40.47.10">
    <property type="match status" value="1"/>
</dbReference>
<dbReference type="PANTHER" id="PTHR43091">
    <property type="entry name" value="3-OXOACYL-[ACYL-CARRIER-PROTEIN] SYNTHASE"/>
    <property type="match status" value="1"/>
</dbReference>
<comment type="subcellular location">
    <subcellularLocation>
        <location evidence="14">Cytoplasm</location>
    </subcellularLocation>
</comment>
<dbReference type="SUPFAM" id="SSF53901">
    <property type="entry name" value="Thiolase-like"/>
    <property type="match status" value="1"/>
</dbReference>
<organism evidence="17 18">
    <name type="scientific">Candidatus Mediterraneibacter tabaqchaliae</name>
    <dbReference type="NCBI Taxonomy" id="2838689"/>
    <lineage>
        <taxon>Bacteria</taxon>
        <taxon>Bacillati</taxon>
        <taxon>Bacillota</taxon>
        <taxon>Clostridia</taxon>
        <taxon>Lachnospirales</taxon>
        <taxon>Lachnospiraceae</taxon>
        <taxon>Mediterraneibacter</taxon>
    </lineage>
</organism>
<reference evidence="17" key="2">
    <citation type="submission" date="2021-04" db="EMBL/GenBank/DDBJ databases">
        <authorList>
            <person name="Gilroy R."/>
        </authorList>
    </citation>
    <scope>NUCLEOTIDE SEQUENCE</scope>
    <source>
        <strain evidence="17">ChiGjej3B3-11674</strain>
    </source>
</reference>
<dbReference type="CDD" id="cd00830">
    <property type="entry name" value="KAS_III"/>
    <property type="match status" value="1"/>
</dbReference>
<dbReference type="InterPro" id="IPR013751">
    <property type="entry name" value="ACP_syn_III_N"/>
</dbReference>
<comment type="function">
    <text evidence="14">Catalyzes the condensation reaction of fatty acid synthesis by the addition to an acyl acceptor of two carbons from malonyl-ACP. Catalyzes the first condensation reaction which initiates fatty acid synthesis and may therefore play a role in governing the total rate of fatty acid production. Possesses both acetoacetyl-ACP synthase and acetyl transacylase activities. Its substrate specificity determines the biosynthesis of branched-chain and/or straight-chain of fatty acids.</text>
</comment>
<feature type="active site" evidence="14">
    <location>
        <position position="111"/>
    </location>
</feature>
<dbReference type="NCBIfam" id="NF006829">
    <property type="entry name" value="PRK09352.1"/>
    <property type="match status" value="1"/>
</dbReference>
<comment type="caution">
    <text evidence="17">The sequence shown here is derived from an EMBL/GenBank/DDBJ whole genome shotgun (WGS) entry which is preliminary data.</text>
</comment>
<comment type="subunit">
    <text evidence="14">Homodimer.</text>
</comment>
<reference evidence="17" key="1">
    <citation type="journal article" date="2021" name="PeerJ">
        <title>Extensive microbial diversity within the chicken gut microbiome revealed by metagenomics and culture.</title>
        <authorList>
            <person name="Gilroy R."/>
            <person name="Ravi A."/>
            <person name="Getino M."/>
            <person name="Pursley I."/>
            <person name="Horton D.L."/>
            <person name="Alikhan N.F."/>
            <person name="Baker D."/>
            <person name="Gharbi K."/>
            <person name="Hall N."/>
            <person name="Watson M."/>
            <person name="Adriaenssens E.M."/>
            <person name="Foster-Nyarko E."/>
            <person name="Jarju S."/>
            <person name="Secka A."/>
            <person name="Antonio M."/>
            <person name="Oren A."/>
            <person name="Chaudhuri R.R."/>
            <person name="La Ragione R."/>
            <person name="Hildebrand F."/>
            <person name="Pallen M.J."/>
        </authorList>
    </citation>
    <scope>NUCLEOTIDE SEQUENCE</scope>
    <source>
        <strain evidence="17">ChiGjej3B3-11674</strain>
    </source>
</reference>
<dbReference type="Pfam" id="PF08545">
    <property type="entry name" value="ACP_syn_III"/>
    <property type="match status" value="1"/>
</dbReference>
<accession>A0A9D2U1F8</accession>
<dbReference type="GO" id="GO:0033818">
    <property type="term" value="F:beta-ketoacyl-acyl-carrier-protein synthase III activity"/>
    <property type="evidence" value="ECO:0007669"/>
    <property type="project" value="UniProtKB-UniRule"/>
</dbReference>
<feature type="region of interest" description="ACP-binding" evidence="14">
    <location>
        <begin position="247"/>
        <end position="251"/>
    </location>
</feature>
<evidence type="ECO:0000256" key="2">
    <source>
        <dbReference type="ARBA" id="ARBA00008642"/>
    </source>
</evidence>
<evidence type="ECO:0000256" key="6">
    <source>
        <dbReference type="ARBA" id="ARBA00023098"/>
    </source>
</evidence>
<sequence>MVGKICGTGSYAPHRVMDNHDLAKIVDTSDEWIRERTGIGKRHIIEEETTSYMAGQAALRAVEQSGIDPAEIELIILATSSSETVFPCAACEVQKTIGAVHAAGYDMNAACTGFVLAFNTAQAYISAGIYQTVMVIGADSMSNLVDWTDRGTCILFGDGAGAVILRAEEGMPVRMAAHSDGVKGPALTELSRHRKDWDKENDSESYIHMDGQAVFKFAVRKVPEIIEEVLDQAGMRLDEVDHFVLHQANRRIIEAVAKRLKTDISKFPMNLEEYANTSAATVPILLDELNRKDVLKRGEKVMLSGFGAGLTWAACLFEW</sequence>
<dbReference type="GO" id="GO:0006633">
    <property type="term" value="P:fatty acid biosynthetic process"/>
    <property type="evidence" value="ECO:0007669"/>
    <property type="project" value="UniProtKB-UniRule"/>
</dbReference>
<evidence type="ECO:0000256" key="1">
    <source>
        <dbReference type="ARBA" id="ARBA00005194"/>
    </source>
</evidence>
<comment type="similarity">
    <text evidence="2 14">Belongs to the thiolase-like superfamily. FabH family.</text>
</comment>
<evidence type="ECO:0000256" key="10">
    <source>
        <dbReference type="ARBA" id="ARBA00051096"/>
    </source>
</evidence>
<feature type="domain" description="Beta-ketoacyl-[acyl-carrier-protein] synthase III C-terminal" evidence="15">
    <location>
        <begin position="230"/>
        <end position="319"/>
    </location>
</feature>
<dbReference type="EC" id="2.3.1.180" evidence="14"/>
<dbReference type="Proteomes" id="UP000823897">
    <property type="component" value="Unassembled WGS sequence"/>
</dbReference>
<dbReference type="InterPro" id="IPR013747">
    <property type="entry name" value="ACP_syn_III_C"/>
</dbReference>
<comment type="catalytic activity">
    <reaction evidence="13">
        <text>3-methylbutanoyl-CoA + malonyl-[ACP] + H(+) = 5-methyl-3-oxohexanoyl-[ACP] + CO2 + CoA</text>
        <dbReference type="Rhea" id="RHEA:42272"/>
        <dbReference type="Rhea" id="RHEA-COMP:9623"/>
        <dbReference type="Rhea" id="RHEA-COMP:9941"/>
        <dbReference type="ChEBI" id="CHEBI:15378"/>
        <dbReference type="ChEBI" id="CHEBI:16526"/>
        <dbReference type="ChEBI" id="CHEBI:57287"/>
        <dbReference type="ChEBI" id="CHEBI:57345"/>
        <dbReference type="ChEBI" id="CHEBI:78449"/>
        <dbReference type="ChEBI" id="CHEBI:78822"/>
        <dbReference type="EC" id="2.3.1.300"/>
    </reaction>
    <physiologicalReaction direction="left-to-right" evidence="13">
        <dbReference type="Rhea" id="RHEA:42273"/>
    </physiologicalReaction>
</comment>
<keyword evidence="6 14" id="KW-0443">Lipid metabolism</keyword>
<dbReference type="GO" id="GO:0005737">
    <property type="term" value="C:cytoplasm"/>
    <property type="evidence" value="ECO:0007669"/>
    <property type="project" value="UniProtKB-SubCell"/>
</dbReference>
<evidence type="ECO:0000256" key="13">
    <source>
        <dbReference type="ARBA" id="ARBA00052985"/>
    </source>
</evidence>
<dbReference type="PANTHER" id="PTHR43091:SF1">
    <property type="entry name" value="BETA-KETOACYL-[ACYL-CARRIER-PROTEIN] SYNTHASE III, CHLOROPLASTIC"/>
    <property type="match status" value="1"/>
</dbReference>
<dbReference type="FunFam" id="3.40.47.10:FF:000004">
    <property type="entry name" value="3-oxoacyl-[acyl-carrier-protein] synthase 3"/>
    <property type="match status" value="1"/>
</dbReference>
<evidence type="ECO:0000259" key="15">
    <source>
        <dbReference type="Pfam" id="PF08541"/>
    </source>
</evidence>
<name>A0A9D2U1F8_9FIRM</name>
<evidence type="ECO:0000313" key="18">
    <source>
        <dbReference type="Proteomes" id="UP000823897"/>
    </source>
</evidence>
<evidence type="ECO:0000256" key="8">
    <source>
        <dbReference type="ARBA" id="ARBA00023268"/>
    </source>
</evidence>
<evidence type="ECO:0000256" key="12">
    <source>
        <dbReference type="ARBA" id="ARBA00052467"/>
    </source>
</evidence>
<dbReference type="InterPro" id="IPR004655">
    <property type="entry name" value="FabH"/>
</dbReference>
<evidence type="ECO:0000256" key="14">
    <source>
        <dbReference type="HAMAP-Rule" id="MF_01815"/>
    </source>
</evidence>
<keyword evidence="5 14" id="KW-0276">Fatty acid metabolism</keyword>
<keyword evidence="9 14" id="KW-0012">Acyltransferase</keyword>
<dbReference type="HAMAP" id="MF_01815">
    <property type="entry name" value="FabH"/>
    <property type="match status" value="1"/>
</dbReference>
<comment type="catalytic activity">
    <reaction evidence="11">
        <text>(2S)-2-methylbutanoyl-CoA + malonyl-[ACP] + H(+) = (4S)-4-methyl-3-oxohexanoyl-[ACP] + CO2 + CoA</text>
        <dbReference type="Rhea" id="RHEA:42276"/>
        <dbReference type="Rhea" id="RHEA-COMP:9623"/>
        <dbReference type="Rhea" id="RHEA-COMP:17148"/>
        <dbReference type="ChEBI" id="CHEBI:15378"/>
        <dbReference type="ChEBI" id="CHEBI:16526"/>
        <dbReference type="ChEBI" id="CHEBI:57287"/>
        <dbReference type="ChEBI" id="CHEBI:78449"/>
        <dbReference type="ChEBI" id="CHEBI:88166"/>
        <dbReference type="ChEBI" id="CHEBI:167462"/>
        <dbReference type="EC" id="2.3.1.300"/>
    </reaction>
    <physiologicalReaction direction="left-to-right" evidence="11">
        <dbReference type="Rhea" id="RHEA:42277"/>
    </physiologicalReaction>
</comment>
<protein>
    <recommendedName>
        <fullName evidence="14">Beta-ketoacyl-[acyl-carrier-protein] synthase III</fullName>
        <shortName evidence="14">Beta-ketoacyl-ACP synthase III</shortName>
        <shortName evidence="14">KAS III</shortName>
        <ecNumber evidence="14">2.3.1.180</ecNumber>
    </recommendedName>
    <alternativeName>
        <fullName evidence="14">3-oxoacyl-[acyl-carrier-protein] synthase 3</fullName>
    </alternativeName>
    <alternativeName>
        <fullName evidence="14">3-oxoacyl-[acyl-carrier-protein] synthase III</fullName>
    </alternativeName>
</protein>
<dbReference type="NCBIfam" id="TIGR00747">
    <property type="entry name" value="fabH"/>
    <property type="match status" value="1"/>
</dbReference>
<keyword evidence="4 14" id="KW-0808">Transferase</keyword>
<comment type="domain">
    <text evidence="14">The last Arg residue of the ACP-binding site is essential for the weak association between ACP/AcpP and FabH.</text>
</comment>
<feature type="active site" evidence="14">
    <location>
        <position position="276"/>
    </location>
</feature>
<dbReference type="AlphaFoldDB" id="A0A9D2U1F8"/>
<evidence type="ECO:0000256" key="11">
    <source>
        <dbReference type="ARBA" id="ARBA00052407"/>
    </source>
</evidence>
<dbReference type="GO" id="GO:0004315">
    <property type="term" value="F:3-oxoacyl-[acyl-carrier-protein] synthase activity"/>
    <property type="evidence" value="ECO:0007669"/>
    <property type="project" value="InterPro"/>
</dbReference>
<comment type="catalytic activity">
    <reaction evidence="10">
        <text>malonyl-[ACP] + acetyl-CoA + H(+) = 3-oxobutanoyl-[ACP] + CO2 + CoA</text>
        <dbReference type="Rhea" id="RHEA:12080"/>
        <dbReference type="Rhea" id="RHEA-COMP:9623"/>
        <dbReference type="Rhea" id="RHEA-COMP:9625"/>
        <dbReference type="ChEBI" id="CHEBI:15378"/>
        <dbReference type="ChEBI" id="CHEBI:16526"/>
        <dbReference type="ChEBI" id="CHEBI:57287"/>
        <dbReference type="ChEBI" id="CHEBI:57288"/>
        <dbReference type="ChEBI" id="CHEBI:78449"/>
        <dbReference type="ChEBI" id="CHEBI:78450"/>
        <dbReference type="EC" id="2.3.1.180"/>
    </reaction>
    <physiologicalReaction direction="left-to-right" evidence="10">
        <dbReference type="Rhea" id="RHEA:12081"/>
    </physiologicalReaction>
</comment>
<keyword evidence="14" id="KW-0963">Cytoplasm</keyword>
<comment type="catalytic activity">
    <reaction evidence="12">
        <text>2-methylpropanoyl-CoA + malonyl-[ACP] + H(+) = 4-methyl-3-oxopentanoyl-[ACP] + CO2 + CoA</text>
        <dbReference type="Rhea" id="RHEA:42268"/>
        <dbReference type="Rhea" id="RHEA-COMP:9623"/>
        <dbReference type="Rhea" id="RHEA-COMP:9940"/>
        <dbReference type="ChEBI" id="CHEBI:15378"/>
        <dbReference type="ChEBI" id="CHEBI:16526"/>
        <dbReference type="ChEBI" id="CHEBI:57287"/>
        <dbReference type="ChEBI" id="CHEBI:57338"/>
        <dbReference type="ChEBI" id="CHEBI:78449"/>
        <dbReference type="ChEBI" id="CHEBI:78820"/>
        <dbReference type="EC" id="2.3.1.300"/>
    </reaction>
    <physiologicalReaction direction="left-to-right" evidence="12">
        <dbReference type="Rhea" id="RHEA:42269"/>
    </physiologicalReaction>
</comment>
<evidence type="ECO:0000256" key="5">
    <source>
        <dbReference type="ARBA" id="ARBA00022832"/>
    </source>
</evidence>
<evidence type="ECO:0000256" key="7">
    <source>
        <dbReference type="ARBA" id="ARBA00023160"/>
    </source>
</evidence>
<proteinExistence type="inferred from homology"/>
<evidence type="ECO:0000259" key="16">
    <source>
        <dbReference type="Pfam" id="PF08545"/>
    </source>
</evidence>